<keyword evidence="1" id="KW-0472">Membrane</keyword>
<evidence type="ECO:0000313" key="2">
    <source>
        <dbReference type="EMBL" id="QCC51342.1"/>
    </source>
</evidence>
<dbReference type="GeneID" id="39847962"/>
<protein>
    <submittedName>
        <fullName evidence="2">Uncharacterized protein</fullName>
    </submittedName>
</protein>
<feature type="transmembrane region" description="Helical" evidence="1">
    <location>
        <begin position="57"/>
        <end position="76"/>
    </location>
</feature>
<dbReference type="RefSeq" id="WP_049995048.1">
    <property type="nucleotide sequence ID" value="NZ_CP031310.1"/>
</dbReference>
<dbReference type="InterPro" id="IPR058341">
    <property type="entry name" value="DUF8028"/>
</dbReference>
<name>A0A4D6HE76_9EURY</name>
<dbReference type="Pfam" id="PF26071">
    <property type="entry name" value="DUF8028"/>
    <property type="match status" value="1"/>
</dbReference>
<dbReference type="OrthoDB" id="340775at2157"/>
<organism evidence="2 3">
    <name type="scientific">Halapricum salinum</name>
    <dbReference type="NCBI Taxonomy" id="1457250"/>
    <lineage>
        <taxon>Archaea</taxon>
        <taxon>Methanobacteriati</taxon>
        <taxon>Methanobacteriota</taxon>
        <taxon>Stenosarchaea group</taxon>
        <taxon>Halobacteria</taxon>
        <taxon>Halobacteriales</taxon>
        <taxon>Haloarculaceae</taxon>
        <taxon>Halapricum</taxon>
    </lineage>
</organism>
<feature type="transmembrane region" description="Helical" evidence="1">
    <location>
        <begin position="33"/>
        <end position="51"/>
    </location>
</feature>
<keyword evidence="1" id="KW-0812">Transmembrane</keyword>
<dbReference type="Proteomes" id="UP000296706">
    <property type="component" value="Chromosome"/>
</dbReference>
<dbReference type="KEGG" id="hsn:DV733_08840"/>
<accession>A0A4D6HE76</accession>
<sequence length="81" mass="8645">MSSASPTGVDRLRESVGVDAQTLQATVAAPVRFVGFWAAVLLPFAYTPLLFTDLQGSTMTAFLALLAVHVCSLVLGQQYRT</sequence>
<dbReference type="EMBL" id="CP031310">
    <property type="protein sequence ID" value="QCC51342.1"/>
    <property type="molecule type" value="Genomic_DNA"/>
</dbReference>
<proteinExistence type="predicted"/>
<keyword evidence="1" id="KW-1133">Transmembrane helix</keyword>
<reference evidence="2 3" key="1">
    <citation type="journal article" date="2019" name="Nat. Commun.">
        <title>A new type of DNA phosphorothioation-based antiviral system in archaea.</title>
        <authorList>
            <person name="Xiong L."/>
            <person name="Liu S."/>
            <person name="Chen S."/>
            <person name="Xiao Y."/>
            <person name="Zhu B."/>
            <person name="Gao Y."/>
            <person name="Zhang Y."/>
            <person name="Chen B."/>
            <person name="Luo J."/>
            <person name="Deng Z."/>
            <person name="Chen X."/>
            <person name="Wang L."/>
            <person name="Chen S."/>
        </authorList>
    </citation>
    <scope>NUCLEOTIDE SEQUENCE [LARGE SCALE GENOMIC DNA]</scope>
    <source>
        <strain evidence="2 3">CBA1105</strain>
    </source>
</reference>
<gene>
    <name evidence="2" type="ORF">DV733_08840</name>
</gene>
<dbReference type="AlphaFoldDB" id="A0A4D6HE76"/>
<keyword evidence="3" id="KW-1185">Reference proteome</keyword>
<evidence type="ECO:0000256" key="1">
    <source>
        <dbReference type="SAM" id="Phobius"/>
    </source>
</evidence>
<evidence type="ECO:0000313" key="3">
    <source>
        <dbReference type="Proteomes" id="UP000296706"/>
    </source>
</evidence>